<evidence type="ECO:0000313" key="7">
    <source>
        <dbReference type="EMBL" id="MDT0551850.1"/>
    </source>
</evidence>
<reference evidence="7 8" key="1">
    <citation type="submission" date="2023-09" db="EMBL/GenBank/DDBJ databases">
        <authorList>
            <person name="Rey-Velasco X."/>
        </authorList>
    </citation>
    <scope>NUCLEOTIDE SEQUENCE [LARGE SCALE GENOMIC DNA]</scope>
    <source>
        <strain evidence="7 8">P050</strain>
    </source>
</reference>
<dbReference type="Proteomes" id="UP001252186">
    <property type="component" value="Unassembled WGS sequence"/>
</dbReference>
<evidence type="ECO:0000256" key="3">
    <source>
        <dbReference type="ARBA" id="ARBA00022801"/>
    </source>
</evidence>
<accession>A0ABU2Y246</accession>
<evidence type="ECO:0000256" key="1">
    <source>
        <dbReference type="ARBA" id="ARBA00008779"/>
    </source>
</evidence>
<keyword evidence="4" id="KW-0106">Calcium</keyword>
<evidence type="ECO:0000313" key="8">
    <source>
        <dbReference type="Proteomes" id="UP001252186"/>
    </source>
</evidence>
<keyword evidence="2" id="KW-0479">Metal-binding</keyword>
<feature type="domain" description="Sulfatase N-terminal" evidence="6">
    <location>
        <begin position="28"/>
        <end position="341"/>
    </location>
</feature>
<dbReference type="PROSITE" id="PS00523">
    <property type="entry name" value="SULFATASE_1"/>
    <property type="match status" value="1"/>
</dbReference>
<comment type="caution">
    <text evidence="7">The sequence shown here is derived from an EMBL/GenBank/DDBJ whole genome shotgun (WGS) entry which is preliminary data.</text>
</comment>
<dbReference type="InterPro" id="IPR000917">
    <property type="entry name" value="Sulfatase_N"/>
</dbReference>
<dbReference type="InterPro" id="IPR017850">
    <property type="entry name" value="Alkaline_phosphatase_core_sf"/>
</dbReference>
<evidence type="ECO:0000256" key="4">
    <source>
        <dbReference type="ARBA" id="ARBA00022837"/>
    </source>
</evidence>
<sequence>MKHVILILSALCLILTVNLQAQSKSEKPNFIIILADDLGYGDLGYTGSKQIKTPHIDALAKDGVIFTEGYVSAPVCGPSRAGLMTGKNQVNFGFDNNPIVDLPQFDENYVGVPVEEKMLSERLTELGYVNGLIGKWHLGEVEKFHPTNRGFQEFWGYLAGGHNYFPEPTNNSRYSRPIISNYKIPQPITYITDDKGDECVDFIKRHKDEPFFLYASFNAPHAPMQATKEDLKLYEHIKDEKRRTYAGMVHRLDVNVGRIMAELKKQGIYENTVVVFLSDNGGPCTNNASINAPFNGQKGILLEGGIRVPFIISHPEKLKRGVYNKTITALDLTPTFVALAGGSIDEEDKLDGINIYPYITQKINGNPHETLMWRFTISAGIRKGNWKLVRLPDRLPLLFNIDKDPSEQHNVASENWDMVSELLKELGDWDVSAPQVLYLEGNPWRRNQVDLYDRDYQLEQQK</sequence>
<dbReference type="Pfam" id="PF00884">
    <property type="entry name" value="Sulfatase"/>
    <property type="match status" value="1"/>
</dbReference>
<dbReference type="Gene3D" id="3.30.1120.10">
    <property type="match status" value="1"/>
</dbReference>
<dbReference type="EMBL" id="JAVRHV010000001">
    <property type="protein sequence ID" value="MDT0551850.1"/>
    <property type="molecule type" value="Genomic_DNA"/>
</dbReference>
<dbReference type="PANTHER" id="PTHR42693:SF53">
    <property type="entry name" value="ENDO-4-O-SULFATASE"/>
    <property type="match status" value="1"/>
</dbReference>
<dbReference type="RefSeq" id="WP_311591659.1">
    <property type="nucleotide sequence ID" value="NZ_JAVRHV010000001.1"/>
</dbReference>
<dbReference type="Gene3D" id="3.40.720.10">
    <property type="entry name" value="Alkaline Phosphatase, subunit A"/>
    <property type="match status" value="1"/>
</dbReference>
<evidence type="ECO:0000256" key="2">
    <source>
        <dbReference type="ARBA" id="ARBA00022723"/>
    </source>
</evidence>
<name>A0ABU2Y246_9FLAO</name>
<proteinExistence type="inferred from homology"/>
<dbReference type="SUPFAM" id="SSF53649">
    <property type="entry name" value="Alkaline phosphatase-like"/>
    <property type="match status" value="1"/>
</dbReference>
<dbReference type="PANTHER" id="PTHR42693">
    <property type="entry name" value="ARYLSULFATASE FAMILY MEMBER"/>
    <property type="match status" value="1"/>
</dbReference>
<protein>
    <submittedName>
        <fullName evidence="7">Sulfatase-like hydrolase/transferase</fullName>
    </submittedName>
</protein>
<dbReference type="InterPro" id="IPR050738">
    <property type="entry name" value="Sulfatase"/>
</dbReference>
<feature type="chain" id="PRO_5046983188" evidence="5">
    <location>
        <begin position="22"/>
        <end position="462"/>
    </location>
</feature>
<evidence type="ECO:0000259" key="6">
    <source>
        <dbReference type="Pfam" id="PF00884"/>
    </source>
</evidence>
<keyword evidence="8" id="KW-1185">Reference proteome</keyword>
<organism evidence="7 8">
    <name type="scientific">Urechidicola vernalis</name>
    <dbReference type="NCBI Taxonomy" id="3075600"/>
    <lineage>
        <taxon>Bacteria</taxon>
        <taxon>Pseudomonadati</taxon>
        <taxon>Bacteroidota</taxon>
        <taxon>Flavobacteriia</taxon>
        <taxon>Flavobacteriales</taxon>
        <taxon>Flavobacteriaceae</taxon>
        <taxon>Urechidicola</taxon>
    </lineage>
</organism>
<evidence type="ECO:0000256" key="5">
    <source>
        <dbReference type="SAM" id="SignalP"/>
    </source>
</evidence>
<comment type="similarity">
    <text evidence="1">Belongs to the sulfatase family.</text>
</comment>
<gene>
    <name evidence="7" type="ORF">RM519_01210</name>
</gene>
<keyword evidence="5" id="KW-0732">Signal</keyword>
<keyword evidence="3" id="KW-0378">Hydrolase</keyword>
<dbReference type="InterPro" id="IPR024607">
    <property type="entry name" value="Sulfatase_CS"/>
</dbReference>
<feature type="signal peptide" evidence="5">
    <location>
        <begin position="1"/>
        <end position="21"/>
    </location>
</feature>